<dbReference type="EMBL" id="HG322950">
    <property type="protein sequence ID" value="CDF81436.1"/>
    <property type="molecule type" value="Genomic_DNA"/>
</dbReference>
<sequence>MTQTHQGGCHCGALRYSFTASLDDVAHCHCSICRRTTGGTLVTWATIPRTAFAWLQGSPACYHSSPGNHRYFCAQCGAQLIFETDRTPETLDVTVSSLDHPESAPPSRHIWVNSRLPWLHMDDGLPEEQEEQL</sequence>
<keyword evidence="7" id="KW-1185">Reference proteome</keyword>
<feature type="domain" description="CENP-V/GFA" evidence="5">
    <location>
        <begin position="5"/>
        <end position="119"/>
    </location>
</feature>
<gene>
    <name evidence="6" type="ORF">PKB_0057</name>
</gene>
<dbReference type="InterPro" id="IPR011057">
    <property type="entry name" value="Mss4-like_sf"/>
</dbReference>
<keyword evidence="4" id="KW-0456">Lyase</keyword>
<dbReference type="KEGG" id="pkc:PKB_0057"/>
<dbReference type="Gene3D" id="3.90.1590.10">
    <property type="entry name" value="glutathione-dependent formaldehyde- activating enzyme (gfa)"/>
    <property type="match status" value="1"/>
</dbReference>
<evidence type="ECO:0000256" key="2">
    <source>
        <dbReference type="ARBA" id="ARBA00022723"/>
    </source>
</evidence>
<dbReference type="eggNOG" id="COG3791">
    <property type="taxonomic scope" value="Bacteria"/>
</dbReference>
<dbReference type="RefSeq" id="WP_043248048.1">
    <property type="nucleotide sequence ID" value="NZ_HG322950.1"/>
</dbReference>
<dbReference type="Pfam" id="PF04828">
    <property type="entry name" value="GFA"/>
    <property type="match status" value="1"/>
</dbReference>
<dbReference type="GO" id="GO:0046872">
    <property type="term" value="F:metal ion binding"/>
    <property type="evidence" value="ECO:0007669"/>
    <property type="project" value="UniProtKB-KW"/>
</dbReference>
<dbReference type="PROSITE" id="PS51891">
    <property type="entry name" value="CENP_V_GFA"/>
    <property type="match status" value="1"/>
</dbReference>
<dbReference type="SUPFAM" id="SSF51316">
    <property type="entry name" value="Mss4-like"/>
    <property type="match status" value="1"/>
</dbReference>
<accession>A0A024H9N0</accession>
<dbReference type="OrthoDB" id="7765631at2"/>
<evidence type="ECO:0000256" key="3">
    <source>
        <dbReference type="ARBA" id="ARBA00022833"/>
    </source>
</evidence>
<name>A0A024H9N0_PSEKB</name>
<dbReference type="InterPro" id="IPR006913">
    <property type="entry name" value="CENP-V/GFA"/>
</dbReference>
<dbReference type="AlphaFoldDB" id="A0A024H9N0"/>
<evidence type="ECO:0000256" key="1">
    <source>
        <dbReference type="ARBA" id="ARBA00005495"/>
    </source>
</evidence>
<evidence type="ECO:0000313" key="6">
    <source>
        <dbReference type="EMBL" id="CDF81436.1"/>
    </source>
</evidence>
<dbReference type="Proteomes" id="UP000025241">
    <property type="component" value="Chromosome I"/>
</dbReference>
<reference evidence="6 7" key="2">
    <citation type="submission" date="2014-05" db="EMBL/GenBank/DDBJ databases">
        <title>Genome sequence of the 3-chlorobenzoate degrading bacterium Pseudomonas knackmussii B13 shows multiple evidence for horizontal gene transfer.</title>
        <authorList>
            <person name="Miyazaki R."/>
            <person name="Bertelli C."/>
            <person name="Falquet L."/>
            <person name="Robinson-Rechavi M."/>
            <person name="Gharib W."/>
            <person name="Roy S."/>
            <person name="Van der Meer J.R."/>
        </authorList>
    </citation>
    <scope>NUCLEOTIDE SEQUENCE [LARGE SCALE GENOMIC DNA]</scope>
    <source>
        <strain evidence="6 7">B13</strain>
    </source>
</reference>
<evidence type="ECO:0000259" key="5">
    <source>
        <dbReference type="PROSITE" id="PS51891"/>
    </source>
</evidence>
<dbReference type="PANTHER" id="PTHR33337:SF40">
    <property type="entry name" value="CENP-V_GFA DOMAIN-CONTAINING PROTEIN-RELATED"/>
    <property type="match status" value="1"/>
</dbReference>
<evidence type="ECO:0000256" key="4">
    <source>
        <dbReference type="ARBA" id="ARBA00023239"/>
    </source>
</evidence>
<keyword evidence="3" id="KW-0862">Zinc</keyword>
<dbReference type="STRING" id="1301098.PKB_0057"/>
<dbReference type="PANTHER" id="PTHR33337">
    <property type="entry name" value="GFA DOMAIN-CONTAINING PROTEIN"/>
    <property type="match status" value="1"/>
</dbReference>
<dbReference type="PATRIC" id="fig|1301098.3.peg.59"/>
<proteinExistence type="inferred from homology"/>
<keyword evidence="2" id="KW-0479">Metal-binding</keyword>
<comment type="similarity">
    <text evidence="1">Belongs to the Gfa family.</text>
</comment>
<organism evidence="6 7">
    <name type="scientific">Pseudomonas knackmussii (strain DSM 6978 / CCUG 54928 / LMG 23759 / B13)</name>
    <dbReference type="NCBI Taxonomy" id="1301098"/>
    <lineage>
        <taxon>Bacteria</taxon>
        <taxon>Pseudomonadati</taxon>
        <taxon>Pseudomonadota</taxon>
        <taxon>Gammaproteobacteria</taxon>
        <taxon>Pseudomonadales</taxon>
        <taxon>Pseudomonadaceae</taxon>
        <taxon>Pseudomonas</taxon>
    </lineage>
</organism>
<reference evidence="6 7" key="1">
    <citation type="submission" date="2013-03" db="EMBL/GenBank/DDBJ databases">
        <authorList>
            <person name="Linke B."/>
        </authorList>
    </citation>
    <scope>NUCLEOTIDE SEQUENCE [LARGE SCALE GENOMIC DNA]</scope>
    <source>
        <strain evidence="6 7">B13</strain>
    </source>
</reference>
<dbReference type="GO" id="GO:0016846">
    <property type="term" value="F:carbon-sulfur lyase activity"/>
    <property type="evidence" value="ECO:0007669"/>
    <property type="project" value="InterPro"/>
</dbReference>
<dbReference type="HOGENOM" id="CLU_055491_4_0_6"/>
<evidence type="ECO:0000313" key="7">
    <source>
        <dbReference type="Proteomes" id="UP000025241"/>
    </source>
</evidence>
<protein>
    <recommendedName>
        <fullName evidence="5">CENP-V/GFA domain-containing protein</fullName>
    </recommendedName>
</protein>